<feature type="transmembrane region" description="Helical" evidence="2">
    <location>
        <begin position="47"/>
        <end position="68"/>
    </location>
</feature>
<sequence length="86" mass="9132">MFRRREAVPFSFVAEAARAEADAQSFCSNVTPPPRERPTVSQLTARTLIGLSIVAGLVGSLLFGVPALESGSSPETAQQSEAADRR</sequence>
<protein>
    <submittedName>
        <fullName evidence="3">Uncharacterized protein</fullName>
    </submittedName>
</protein>
<dbReference type="KEGG" id="sqz:FQU76_25585"/>
<dbReference type="AlphaFoldDB" id="A0A5B8JNF5"/>
<keyword evidence="2" id="KW-1133">Transmembrane helix</keyword>
<evidence type="ECO:0000256" key="2">
    <source>
        <dbReference type="SAM" id="Phobius"/>
    </source>
</evidence>
<accession>A0A5B8JNF5</accession>
<reference evidence="3 4" key="1">
    <citation type="submission" date="2019-07" db="EMBL/GenBank/DDBJ databases">
        <authorList>
            <person name="Zhu P."/>
        </authorList>
    </citation>
    <scope>NUCLEOTIDE SEQUENCE [LARGE SCALE GENOMIC DNA]</scope>
    <source>
        <strain evidence="3 4">SSL-25</strain>
    </source>
</reference>
<keyword evidence="2" id="KW-0812">Transmembrane</keyword>
<dbReference type="RefSeq" id="WP_146482631.1">
    <property type="nucleotide sequence ID" value="NZ_CP042266.1"/>
</dbReference>
<keyword evidence="4" id="KW-1185">Reference proteome</keyword>
<feature type="region of interest" description="Disordered" evidence="1">
    <location>
        <begin position="66"/>
        <end position="86"/>
    </location>
</feature>
<evidence type="ECO:0000313" key="3">
    <source>
        <dbReference type="EMBL" id="QDY79340.1"/>
    </source>
</evidence>
<proteinExistence type="predicted"/>
<dbReference type="EMBL" id="CP042266">
    <property type="protein sequence ID" value="QDY79340.1"/>
    <property type="molecule type" value="Genomic_DNA"/>
</dbReference>
<dbReference type="OrthoDB" id="4316681at2"/>
<evidence type="ECO:0000256" key="1">
    <source>
        <dbReference type="SAM" id="MobiDB-lite"/>
    </source>
</evidence>
<dbReference type="Proteomes" id="UP000320580">
    <property type="component" value="Chromosome"/>
</dbReference>
<name>A0A5B8JNF5_9ACTN</name>
<gene>
    <name evidence="3" type="ORF">FQU76_25585</name>
</gene>
<organism evidence="3 4">
    <name type="scientific">Streptomyces qinzhouensis</name>
    <dbReference type="NCBI Taxonomy" id="2599401"/>
    <lineage>
        <taxon>Bacteria</taxon>
        <taxon>Bacillati</taxon>
        <taxon>Actinomycetota</taxon>
        <taxon>Actinomycetes</taxon>
        <taxon>Kitasatosporales</taxon>
        <taxon>Streptomycetaceae</taxon>
        <taxon>Streptomyces</taxon>
    </lineage>
</organism>
<evidence type="ECO:0000313" key="4">
    <source>
        <dbReference type="Proteomes" id="UP000320580"/>
    </source>
</evidence>
<feature type="compositionally biased region" description="Polar residues" evidence="1">
    <location>
        <begin position="70"/>
        <end position="86"/>
    </location>
</feature>
<keyword evidence="2" id="KW-0472">Membrane</keyword>